<name>A0A1I2GB30_9BACT</name>
<dbReference type="RefSeq" id="WP_093834267.1">
    <property type="nucleotide sequence ID" value="NZ_FOLQ01000031.1"/>
</dbReference>
<dbReference type="Pfam" id="PF12696">
    <property type="entry name" value="TraG-D_C"/>
    <property type="match status" value="1"/>
</dbReference>
<evidence type="ECO:0000259" key="6">
    <source>
        <dbReference type="Pfam" id="PF12696"/>
    </source>
</evidence>
<keyword evidence="8" id="KW-1185">Reference proteome</keyword>
<dbReference type="OrthoDB" id="179860at2"/>
<dbReference type="GO" id="GO:0005886">
    <property type="term" value="C:plasma membrane"/>
    <property type="evidence" value="ECO:0007669"/>
    <property type="project" value="UniProtKB-SubCell"/>
</dbReference>
<dbReference type="CDD" id="cd01127">
    <property type="entry name" value="TrwB_TraG_TraD_VirD4"/>
    <property type="match status" value="1"/>
</dbReference>
<dbReference type="PANTHER" id="PTHR37937:SF1">
    <property type="entry name" value="CONJUGATIVE TRANSFER: DNA TRANSPORT"/>
    <property type="match status" value="1"/>
</dbReference>
<proteinExistence type="predicted"/>
<accession>A0A1I2GB30</accession>
<comment type="subcellular location">
    <subcellularLocation>
        <location evidence="1">Cell membrane</location>
        <topology evidence="1">Multi-pass membrane protein</topology>
    </subcellularLocation>
</comment>
<evidence type="ECO:0000256" key="1">
    <source>
        <dbReference type="ARBA" id="ARBA00004651"/>
    </source>
</evidence>
<dbReference type="PANTHER" id="PTHR37937">
    <property type="entry name" value="CONJUGATIVE TRANSFER: DNA TRANSPORT"/>
    <property type="match status" value="1"/>
</dbReference>
<feature type="domain" description="TraD/TraG TraM recognition site" evidence="6">
    <location>
        <begin position="343"/>
        <end position="462"/>
    </location>
</feature>
<evidence type="ECO:0000256" key="2">
    <source>
        <dbReference type="ARBA" id="ARBA00022475"/>
    </source>
</evidence>
<keyword evidence="3" id="KW-0812">Transmembrane</keyword>
<reference evidence="7 8" key="1">
    <citation type="submission" date="2016-10" db="EMBL/GenBank/DDBJ databases">
        <authorList>
            <person name="de Groot N.N."/>
        </authorList>
    </citation>
    <scope>NUCLEOTIDE SEQUENCE [LARGE SCALE GENOMIC DNA]</scope>
    <source>
        <strain evidence="7 8">DSM 26130</strain>
    </source>
</reference>
<gene>
    <name evidence="7" type="ORF">SAMN05216167_13120</name>
</gene>
<evidence type="ECO:0000256" key="5">
    <source>
        <dbReference type="ARBA" id="ARBA00023136"/>
    </source>
</evidence>
<keyword evidence="2" id="KW-1003">Cell membrane</keyword>
<dbReference type="InterPro" id="IPR051539">
    <property type="entry name" value="T4SS-coupling_protein"/>
</dbReference>
<keyword evidence="5" id="KW-0472">Membrane</keyword>
<protein>
    <submittedName>
        <fullName evidence="7">Type IV secretory system Conjugative DNA transfer</fullName>
    </submittedName>
</protein>
<dbReference type="Proteomes" id="UP000198598">
    <property type="component" value="Unassembled WGS sequence"/>
</dbReference>
<dbReference type="InterPro" id="IPR027417">
    <property type="entry name" value="P-loop_NTPase"/>
</dbReference>
<dbReference type="STRING" id="662367.SAMN05216167_13120"/>
<evidence type="ECO:0000256" key="3">
    <source>
        <dbReference type="ARBA" id="ARBA00022692"/>
    </source>
</evidence>
<dbReference type="AlphaFoldDB" id="A0A1I2GB30"/>
<keyword evidence="4" id="KW-1133">Transmembrane helix</keyword>
<dbReference type="InterPro" id="IPR032689">
    <property type="entry name" value="TraG-D_C"/>
</dbReference>
<organism evidence="7 8">
    <name type="scientific">Spirosoma endophyticum</name>
    <dbReference type="NCBI Taxonomy" id="662367"/>
    <lineage>
        <taxon>Bacteria</taxon>
        <taxon>Pseudomonadati</taxon>
        <taxon>Bacteroidota</taxon>
        <taxon>Cytophagia</taxon>
        <taxon>Cytophagales</taxon>
        <taxon>Cytophagaceae</taxon>
        <taxon>Spirosoma</taxon>
    </lineage>
</organism>
<sequence>MDEFDLDTPLIEMSSAMGQDQWTIRHAVSGVAVFGGTSSGKSTGSGKLLAINYLSAGMGGLILTVKPTEVDLWRSYCAMTGRTKDLIVIEPKALNRFNIIDHISCLESGELAATDNIVEIMTEVIQAGQTQHSGTGDSGFWLEQTQLLLTNSIDLCKLAYQRVSIQSIYAIIQTIPKGEDTAQDPDNRKKAFHKAFEAARVSVSRQIDEWAATLTQIETEQLQDDEAYESALLDAIPDARLLKFVDGYFIDEFIPLSEKTRSIVQISVSGLMFRLLREPFYSLFCRYPSTVTPEDCYEGKIVVINLPLKRYHKAGRDIQMIAKTLFFRAWEKRDVTLHPRPCFMWVDEAQLLLVESDAEFLTTARSSRIATVFLTQSLSNFYAAMGGQKAEYRVRSLCGNFGTKIFHANTDEATNEYSSKLIGDAFFEDQSESVTVAQNFSQTRGRSLKLERVVRPEQFVRLQTGGPKNNMRVEGYMHRQGECFANGHNHIKMSFNQNYQPQ</sequence>
<dbReference type="EMBL" id="FOLQ01000031">
    <property type="protein sequence ID" value="SFF14954.1"/>
    <property type="molecule type" value="Genomic_DNA"/>
</dbReference>
<evidence type="ECO:0000313" key="8">
    <source>
        <dbReference type="Proteomes" id="UP000198598"/>
    </source>
</evidence>
<dbReference type="SUPFAM" id="SSF52540">
    <property type="entry name" value="P-loop containing nucleoside triphosphate hydrolases"/>
    <property type="match status" value="1"/>
</dbReference>
<dbReference type="Gene3D" id="3.40.50.300">
    <property type="entry name" value="P-loop containing nucleotide triphosphate hydrolases"/>
    <property type="match status" value="1"/>
</dbReference>
<evidence type="ECO:0000313" key="7">
    <source>
        <dbReference type="EMBL" id="SFF14954.1"/>
    </source>
</evidence>
<evidence type="ECO:0000256" key="4">
    <source>
        <dbReference type="ARBA" id="ARBA00022989"/>
    </source>
</evidence>